<dbReference type="InterPro" id="IPR027806">
    <property type="entry name" value="HARBI1_dom"/>
</dbReference>
<keyword evidence="5 6" id="KW-0238">DNA-binding</keyword>
<comment type="caution">
    <text evidence="8">The sequence shown here is derived from an EMBL/GenBank/DDBJ whole genome shotgun (WGS) entry which is preliminary data.</text>
</comment>
<keyword evidence="4" id="KW-0862">Zinc</keyword>
<dbReference type="PANTHER" id="PTHR23080">
    <property type="entry name" value="THAP DOMAIN PROTEIN"/>
    <property type="match status" value="1"/>
</dbReference>
<reference evidence="8 9" key="1">
    <citation type="journal article" date="2023" name="Sci. Data">
        <title>Genome assembly of the Korean intertidal mud-creeper Batillaria attramentaria.</title>
        <authorList>
            <person name="Patra A.K."/>
            <person name="Ho P.T."/>
            <person name="Jun S."/>
            <person name="Lee S.J."/>
            <person name="Kim Y."/>
            <person name="Won Y.J."/>
        </authorList>
    </citation>
    <scope>NUCLEOTIDE SEQUENCE [LARGE SCALE GENOMIC DNA]</scope>
    <source>
        <strain evidence="8">Wonlab-2016</strain>
    </source>
</reference>
<evidence type="ECO:0000313" key="9">
    <source>
        <dbReference type="Proteomes" id="UP001519460"/>
    </source>
</evidence>
<dbReference type="Pfam" id="PF13359">
    <property type="entry name" value="DDE_Tnp_4"/>
    <property type="match status" value="1"/>
</dbReference>
<dbReference type="InterPro" id="IPR027805">
    <property type="entry name" value="Transposase_HTH_dom"/>
</dbReference>
<dbReference type="PANTHER" id="PTHR23080:SF143">
    <property type="entry name" value="SI:DKEY-56D12.4"/>
    <property type="match status" value="1"/>
</dbReference>
<evidence type="ECO:0000256" key="4">
    <source>
        <dbReference type="ARBA" id="ARBA00022833"/>
    </source>
</evidence>
<evidence type="ECO:0000256" key="6">
    <source>
        <dbReference type="PROSITE-ProRule" id="PRU00309"/>
    </source>
</evidence>
<dbReference type="GO" id="GO:0008270">
    <property type="term" value="F:zinc ion binding"/>
    <property type="evidence" value="ECO:0007669"/>
    <property type="project" value="UniProtKB-KW"/>
</dbReference>
<evidence type="ECO:0000256" key="2">
    <source>
        <dbReference type="ARBA" id="ARBA00022723"/>
    </source>
</evidence>
<protein>
    <recommendedName>
        <fullName evidence="7">THAP-type domain-containing protein</fullName>
    </recommendedName>
</protein>
<sequence>MASKQNNTRSSGGTCSVHGCTNNQRKLNALLDQPCFDHKPRKRSECSCDPPYRLHRMPPGDSEVRRQWLAALKRKHPPANVFACSFHFVGGKPSQQHPVPELYLGYEKKVVERRVLVRCSSTAGTEATEQCIRGTRKRKSTTTATPYVSPAKQLIQDGTPLSDSDSEVTGPILPDLPVPETSCLTVKAPCAAPTSVTVNCLEASTQYVDPSTQDHGYAVPWLHHPKKVNPAAKKDCQVQCQIKEDIGLAGFLLTCDSDAKLYTGIDLLTFRTLVTCLIKHGDRRFRLPVADQILITLMKLRLNLLYADIARRFSISNSLVSKIVSYWIDTMAIHLTKLIVWLPREVIRATTPRCFSRYPKTTCIMDCAETFMQKPSRLRSRGESYSRYKSHNTVKYCVTIAPCGLIMHISRAYGGRASDKFIVMDSGVLNRILPGDEVMADRGFTIQDLLFQRRASLNIPAFSQGKQLPPGEVTRTRRIAKVRIHVERAIRRLKVFRILKETVPVSMAPKIDKILRISAGLVNLGTKLIRDQVAADE</sequence>
<comment type="cofactor">
    <cofactor evidence="1">
        <name>a divalent metal cation</name>
        <dbReference type="ChEBI" id="CHEBI:60240"/>
    </cofactor>
</comment>
<dbReference type="EMBL" id="JACVVK020000074">
    <property type="protein sequence ID" value="KAK7495566.1"/>
    <property type="molecule type" value="Genomic_DNA"/>
</dbReference>
<keyword evidence="9" id="KW-1185">Reference proteome</keyword>
<organism evidence="8 9">
    <name type="scientific">Batillaria attramentaria</name>
    <dbReference type="NCBI Taxonomy" id="370345"/>
    <lineage>
        <taxon>Eukaryota</taxon>
        <taxon>Metazoa</taxon>
        <taxon>Spiralia</taxon>
        <taxon>Lophotrochozoa</taxon>
        <taxon>Mollusca</taxon>
        <taxon>Gastropoda</taxon>
        <taxon>Caenogastropoda</taxon>
        <taxon>Sorbeoconcha</taxon>
        <taxon>Cerithioidea</taxon>
        <taxon>Batillariidae</taxon>
        <taxon>Batillaria</taxon>
    </lineage>
</organism>
<name>A0ABD0L7P2_9CAEN</name>
<dbReference type="Proteomes" id="UP001519460">
    <property type="component" value="Unassembled WGS sequence"/>
</dbReference>
<dbReference type="AlphaFoldDB" id="A0ABD0L7P2"/>
<evidence type="ECO:0000256" key="3">
    <source>
        <dbReference type="ARBA" id="ARBA00022771"/>
    </source>
</evidence>
<evidence type="ECO:0000313" key="8">
    <source>
        <dbReference type="EMBL" id="KAK7495566.1"/>
    </source>
</evidence>
<proteinExistence type="predicted"/>
<dbReference type="Pfam" id="PF13613">
    <property type="entry name" value="HTH_Tnp_4"/>
    <property type="match status" value="1"/>
</dbReference>
<dbReference type="GO" id="GO:0003677">
    <property type="term" value="F:DNA binding"/>
    <property type="evidence" value="ECO:0007669"/>
    <property type="project" value="UniProtKB-UniRule"/>
</dbReference>
<keyword evidence="3 6" id="KW-0863">Zinc-finger</keyword>
<gene>
    <name evidence="8" type="ORF">BaRGS_00013264</name>
</gene>
<dbReference type="PROSITE" id="PS50950">
    <property type="entry name" value="ZF_THAP"/>
    <property type="match status" value="1"/>
</dbReference>
<evidence type="ECO:0000256" key="5">
    <source>
        <dbReference type="ARBA" id="ARBA00023125"/>
    </source>
</evidence>
<feature type="domain" description="THAP-type" evidence="7">
    <location>
        <begin position="11"/>
        <end position="103"/>
    </location>
</feature>
<dbReference type="InterPro" id="IPR006612">
    <property type="entry name" value="THAP_Znf"/>
</dbReference>
<evidence type="ECO:0000259" key="7">
    <source>
        <dbReference type="PROSITE" id="PS50950"/>
    </source>
</evidence>
<evidence type="ECO:0000256" key="1">
    <source>
        <dbReference type="ARBA" id="ARBA00001968"/>
    </source>
</evidence>
<keyword evidence="2" id="KW-0479">Metal-binding</keyword>
<accession>A0ABD0L7P2</accession>